<protein>
    <submittedName>
        <fullName evidence="2">BTB/POZ domain-containing protein 9</fullName>
    </submittedName>
</protein>
<reference evidence="2 3" key="1">
    <citation type="journal article" date="2011" name="Nature">
        <title>Genome sequencing reveals insights into physiology and longevity of the naked mole rat.</title>
        <authorList>
            <person name="Kim E.B."/>
            <person name="Fang X."/>
            <person name="Fushan A.A."/>
            <person name="Huang Z."/>
            <person name="Lobanov A.V."/>
            <person name="Han L."/>
            <person name="Marino S.M."/>
            <person name="Sun X."/>
            <person name="Turanov A.A."/>
            <person name="Yang P."/>
            <person name="Yim S.H."/>
            <person name="Zhao X."/>
            <person name="Kasaikina M.V."/>
            <person name="Stoletzki N."/>
            <person name="Peng C."/>
            <person name="Polak P."/>
            <person name="Xiong Z."/>
            <person name="Kiezun A."/>
            <person name="Zhu Y."/>
            <person name="Chen Y."/>
            <person name="Kryukov G.V."/>
            <person name="Zhang Q."/>
            <person name="Peshkin L."/>
            <person name="Yang L."/>
            <person name="Bronson R.T."/>
            <person name="Buffenstein R."/>
            <person name="Wang B."/>
            <person name="Han C."/>
            <person name="Li Q."/>
            <person name="Chen L."/>
            <person name="Zhao W."/>
            <person name="Sunyaev S.R."/>
            <person name="Park T.J."/>
            <person name="Zhang G."/>
            <person name="Wang J."/>
            <person name="Gladyshev V.N."/>
        </authorList>
    </citation>
    <scope>NUCLEOTIDE SEQUENCE [LARGE SCALE GENOMIC DNA]</scope>
</reference>
<feature type="region of interest" description="Disordered" evidence="1">
    <location>
        <begin position="77"/>
        <end position="137"/>
    </location>
</feature>
<dbReference type="Proteomes" id="UP000006813">
    <property type="component" value="Unassembled WGS sequence"/>
</dbReference>
<dbReference type="AlphaFoldDB" id="G5B9F8"/>
<feature type="compositionally biased region" description="Polar residues" evidence="1">
    <location>
        <begin position="115"/>
        <end position="125"/>
    </location>
</feature>
<gene>
    <name evidence="2" type="ORF">GW7_09000</name>
</gene>
<evidence type="ECO:0000313" key="3">
    <source>
        <dbReference type="Proteomes" id="UP000006813"/>
    </source>
</evidence>
<proteinExistence type="predicted"/>
<name>G5B9F8_HETGA</name>
<dbReference type="InParanoid" id="G5B9F8"/>
<sequence>MLCRACPATQAGDRCEGLRVPLPELLLLLLQKPKELEADGEGQVSSCYREGPALGPAWFSGLSDVGRGQDASVLQVRSCPGESRSRTPQPQGHPGHRALTLTPTGLTRDRLTAPSDWSQTRQLSDQPPPGLQPVPRAGQGQVFHCVHFECPEQQSIQKDENNEELGTGDGSPATQQIDPHTLRAPGTSSLPPSPGPNACSPNRQHQ</sequence>
<organism evidence="2 3">
    <name type="scientific">Heterocephalus glaber</name>
    <name type="common">Naked mole rat</name>
    <dbReference type="NCBI Taxonomy" id="10181"/>
    <lineage>
        <taxon>Eukaryota</taxon>
        <taxon>Metazoa</taxon>
        <taxon>Chordata</taxon>
        <taxon>Craniata</taxon>
        <taxon>Vertebrata</taxon>
        <taxon>Euteleostomi</taxon>
        <taxon>Mammalia</taxon>
        <taxon>Eutheria</taxon>
        <taxon>Euarchontoglires</taxon>
        <taxon>Glires</taxon>
        <taxon>Rodentia</taxon>
        <taxon>Hystricomorpha</taxon>
        <taxon>Bathyergidae</taxon>
        <taxon>Heterocephalus</taxon>
    </lineage>
</organism>
<dbReference type="STRING" id="10181.G5B9F8"/>
<dbReference type="EMBL" id="JH169118">
    <property type="protein sequence ID" value="EHB05919.1"/>
    <property type="molecule type" value="Genomic_DNA"/>
</dbReference>
<feature type="region of interest" description="Disordered" evidence="1">
    <location>
        <begin position="154"/>
        <end position="206"/>
    </location>
</feature>
<evidence type="ECO:0000313" key="2">
    <source>
        <dbReference type="EMBL" id="EHB05919.1"/>
    </source>
</evidence>
<accession>G5B9F8</accession>
<evidence type="ECO:0000256" key="1">
    <source>
        <dbReference type="SAM" id="MobiDB-lite"/>
    </source>
</evidence>